<dbReference type="InterPro" id="IPR011006">
    <property type="entry name" value="CheY-like_superfamily"/>
</dbReference>
<evidence type="ECO:0000259" key="3">
    <source>
        <dbReference type="PROSITE" id="PS50110"/>
    </source>
</evidence>
<feature type="domain" description="Response regulatory" evidence="3">
    <location>
        <begin position="869"/>
        <end position="1004"/>
    </location>
</feature>
<evidence type="ECO:0000256" key="1">
    <source>
        <dbReference type="ARBA" id="ARBA00022553"/>
    </source>
</evidence>
<evidence type="ECO:0000256" key="2">
    <source>
        <dbReference type="PROSITE-ProRule" id="PRU00169"/>
    </source>
</evidence>
<sequence length="1009" mass="113313">MPSVGQQRVAFFPKADAAVLTSRHAAPVLADRPTTTAPILDPEHADIPLDAWTPEEMQYVYPDKTDTCALSPIPVKEQCPRRCHGERYLFPVLAPNERLRLTMLFYYTRGLLEDQELMSRLQEKVLLAHETVGWEFVITGLLNHNTYTRLVTVNLPLAILPRRESTCSHTINQTPDSIFALHNMVHDWRFEKSPHVEVGGLRAYAGVPLKFETEFGQHVAFGSLCVASNSSEELLSPVVQQSLIRLADGIVSDIVHSARTRRQRERRRMLELVCDAQRHCDEHADMEQEIPKIVQEIYPGMEVVIRKTTDGCISLESGTTFSTCELEHGLWEDTDYFDYAVKHLNHLDMTAPRAIRAIAAQCASQTVPTFLVVACNDLKRIFDDVDSWFLQACAMVLCRFWQNRALQEALAVKESFLRGITHQLRTPIHGILGSAELLTEALKTRNATHLSPACPPATKPETEQLDLCTYVQTIRTSAKELISTVNSLIKLNQWADIAQAERVMALHRVSDIEAALLHEVLMGLPDDLSIRPSIMISHHFPKSCDMLVIDIRVFLDCIQPLVALAAQQSAGGVVAVTLTVEEDYQSLAVDIYYTRLDGARSPSESMTDIYTKDDFTTAESALGLTIACKAAALLNGEVAVLSSKHDSSSYYRTTFNNPICASSLSPPFPVNNGTARLPQKFYHLASESPMSSLGHHFSHWLSNTGWLESKEKSESLVIVDYHSDLVQFYRQLASVGTEQVIICLVPENATFLDFQNKRVRRQENAIYIQGPFLTEQLLQAMELVTAILVESRRPSLKLKEYPYCTVVAEPKLVPPPQVTAAQTEKLVRQGSIFPKKTQTQLTESLQTLRLQSKPSLPAGKLVTNSNKPRALLVDDNTVNLRLLQMYCDRRGILYQIAKDGLQAVKIFSEAVITRYDPLLQREVSATAFDLILMDLQMPECDGIDATRQIRRLEEDNKWEKSVLFIVTGQDSPTDRKNAERAGADEFLTKPLGPKVLDQWVKKWYPEAGI</sequence>
<name>A0A8H5ZQ19_COCSA</name>
<keyword evidence="1 2" id="KW-0597">Phosphoprotein</keyword>
<evidence type="ECO:0000313" key="4">
    <source>
        <dbReference type="EMBL" id="KAF5853075.1"/>
    </source>
</evidence>
<evidence type="ECO:0000313" key="5">
    <source>
        <dbReference type="Proteomes" id="UP000624244"/>
    </source>
</evidence>
<dbReference type="GO" id="GO:0000155">
    <property type="term" value="F:phosphorelay sensor kinase activity"/>
    <property type="evidence" value="ECO:0007669"/>
    <property type="project" value="InterPro"/>
</dbReference>
<proteinExistence type="predicted"/>
<protein>
    <recommendedName>
        <fullName evidence="3">Response regulatory domain-containing protein</fullName>
    </recommendedName>
</protein>
<dbReference type="InterPro" id="IPR003661">
    <property type="entry name" value="HisK_dim/P_dom"/>
</dbReference>
<dbReference type="Gene3D" id="1.10.287.130">
    <property type="match status" value="1"/>
</dbReference>
<dbReference type="SUPFAM" id="SSF52172">
    <property type="entry name" value="CheY-like"/>
    <property type="match status" value="1"/>
</dbReference>
<dbReference type="CDD" id="cd00082">
    <property type="entry name" value="HisKA"/>
    <property type="match status" value="1"/>
</dbReference>
<dbReference type="AlphaFoldDB" id="A0A8H5ZQ19"/>
<feature type="modified residue" description="4-aspartylphosphate" evidence="2">
    <location>
        <position position="934"/>
    </location>
</feature>
<accession>A0A8H5ZQ19</accession>
<dbReference type="Proteomes" id="UP000624244">
    <property type="component" value="Unassembled WGS sequence"/>
</dbReference>
<dbReference type="EMBL" id="WNKQ01000002">
    <property type="protein sequence ID" value="KAF5853075.1"/>
    <property type="molecule type" value="Genomic_DNA"/>
</dbReference>
<dbReference type="InterPro" id="IPR036097">
    <property type="entry name" value="HisK_dim/P_sf"/>
</dbReference>
<gene>
    <name evidence="4" type="ORF">GGP41_001629</name>
</gene>
<dbReference type="Gene3D" id="3.40.50.2300">
    <property type="match status" value="1"/>
</dbReference>
<dbReference type="PANTHER" id="PTHR43719:SF28">
    <property type="entry name" value="PEROXIDE STRESS-ACTIVATED HISTIDINE KINASE MAK1-RELATED"/>
    <property type="match status" value="1"/>
</dbReference>
<dbReference type="InterPro" id="IPR050956">
    <property type="entry name" value="2C_system_His_kinase"/>
</dbReference>
<dbReference type="SUPFAM" id="SSF47384">
    <property type="entry name" value="Homodimeric domain of signal transducing histidine kinase"/>
    <property type="match status" value="1"/>
</dbReference>
<dbReference type="SUPFAM" id="SSF55781">
    <property type="entry name" value="GAF domain-like"/>
    <property type="match status" value="1"/>
</dbReference>
<dbReference type="PANTHER" id="PTHR43719">
    <property type="entry name" value="TWO-COMPONENT HISTIDINE KINASE"/>
    <property type="match status" value="1"/>
</dbReference>
<dbReference type="PROSITE" id="PS50110">
    <property type="entry name" value="RESPONSE_REGULATORY"/>
    <property type="match status" value="1"/>
</dbReference>
<organism evidence="4 5">
    <name type="scientific">Cochliobolus sativus</name>
    <name type="common">Common root rot and spot blotch fungus</name>
    <name type="synonym">Bipolaris sorokiniana</name>
    <dbReference type="NCBI Taxonomy" id="45130"/>
    <lineage>
        <taxon>Eukaryota</taxon>
        <taxon>Fungi</taxon>
        <taxon>Dikarya</taxon>
        <taxon>Ascomycota</taxon>
        <taxon>Pezizomycotina</taxon>
        <taxon>Dothideomycetes</taxon>
        <taxon>Pleosporomycetidae</taxon>
        <taxon>Pleosporales</taxon>
        <taxon>Pleosporineae</taxon>
        <taxon>Pleosporaceae</taxon>
        <taxon>Bipolaris</taxon>
    </lineage>
</organism>
<dbReference type="CDD" id="cd17546">
    <property type="entry name" value="REC_hyHK_CKI1_RcsC-like"/>
    <property type="match status" value="1"/>
</dbReference>
<dbReference type="Pfam" id="PF00512">
    <property type="entry name" value="HisKA"/>
    <property type="match status" value="1"/>
</dbReference>
<dbReference type="OMA" id="RVFLDCI"/>
<dbReference type="SMART" id="SM00448">
    <property type="entry name" value="REC"/>
    <property type="match status" value="1"/>
</dbReference>
<reference evidence="4" key="1">
    <citation type="submission" date="2019-11" db="EMBL/GenBank/DDBJ databases">
        <title>Bipolaris sorokiniana Genome sequencing.</title>
        <authorList>
            <person name="Wang H."/>
        </authorList>
    </citation>
    <scope>NUCLEOTIDE SEQUENCE</scope>
</reference>
<dbReference type="InterPro" id="IPR001789">
    <property type="entry name" value="Sig_transdc_resp-reg_receiver"/>
</dbReference>
<comment type="caution">
    <text evidence="4">The sequence shown here is derived from an EMBL/GenBank/DDBJ whole genome shotgun (WGS) entry which is preliminary data.</text>
</comment>
<dbReference type="SMART" id="SM00388">
    <property type="entry name" value="HisKA"/>
    <property type="match status" value="1"/>
</dbReference>
<dbReference type="Pfam" id="PF00072">
    <property type="entry name" value="Response_reg"/>
    <property type="match status" value="1"/>
</dbReference>